<accession>A0ABN0IZG9</accession>
<evidence type="ECO:0000256" key="6">
    <source>
        <dbReference type="RuleBase" id="RU362066"/>
    </source>
</evidence>
<keyword evidence="4 6" id="KW-0175">Coiled coil</keyword>
<feature type="domain" description="Flagellar hook-associated protein 2 N-terminal" evidence="7">
    <location>
        <begin position="11"/>
        <end position="108"/>
    </location>
</feature>
<evidence type="ECO:0000256" key="1">
    <source>
        <dbReference type="ARBA" id="ARBA00004365"/>
    </source>
</evidence>
<dbReference type="InterPro" id="IPR040026">
    <property type="entry name" value="FliD"/>
</dbReference>
<comment type="subunit">
    <text evidence="3 6">Homopentamer.</text>
</comment>
<comment type="caution">
    <text evidence="9">The sequence shown here is derived from an EMBL/GenBank/DDBJ whole genome shotgun (WGS) entry which is preliminary data.</text>
</comment>
<evidence type="ECO:0000256" key="4">
    <source>
        <dbReference type="ARBA" id="ARBA00023054"/>
    </source>
</evidence>
<dbReference type="EMBL" id="AHMH02000105">
    <property type="protein sequence ID" value="EMN00055.1"/>
    <property type="molecule type" value="Genomic_DNA"/>
</dbReference>
<dbReference type="PANTHER" id="PTHR30288">
    <property type="entry name" value="FLAGELLAR CAP/ASSEMBLY PROTEIN FLID"/>
    <property type="match status" value="1"/>
</dbReference>
<evidence type="ECO:0000313" key="10">
    <source>
        <dbReference type="Proteomes" id="UP000012099"/>
    </source>
</evidence>
<evidence type="ECO:0000313" key="9">
    <source>
        <dbReference type="EMBL" id="EMN00055.1"/>
    </source>
</evidence>
<evidence type="ECO:0000256" key="2">
    <source>
        <dbReference type="ARBA" id="ARBA00009764"/>
    </source>
</evidence>
<dbReference type="Proteomes" id="UP000012099">
    <property type="component" value="Unassembled WGS sequence"/>
</dbReference>
<gene>
    <name evidence="9" type="primary">fliD</name>
    <name evidence="9" type="ORF">LEP1GSC035_3509</name>
</gene>
<keyword evidence="9" id="KW-0969">Cilium</keyword>
<keyword evidence="9" id="KW-0966">Cell projection</keyword>
<reference evidence="9 10" key="1">
    <citation type="submission" date="2013-01" db="EMBL/GenBank/DDBJ databases">
        <authorList>
            <person name="Harkins D.M."/>
            <person name="Durkin A.S."/>
            <person name="Brinkac L.M."/>
            <person name="Haft D.H."/>
            <person name="Selengut J.D."/>
            <person name="Sanka R."/>
            <person name="DePew J."/>
            <person name="Purushe J."/>
            <person name="Whelen A.C."/>
            <person name="Vinetz J.M."/>
            <person name="Sutton G.G."/>
            <person name="Nierman W.C."/>
            <person name="Fouts D.E."/>
        </authorList>
    </citation>
    <scope>NUCLEOTIDE SEQUENCE [LARGE SCALE GENOMIC DNA]</scope>
    <source>
        <strain evidence="9 10">2007001578</strain>
    </source>
</reference>
<keyword evidence="9" id="KW-0282">Flagellum</keyword>
<feature type="domain" description="Flagellar hook-associated protein 2 C-terminal" evidence="8">
    <location>
        <begin position="363"/>
        <end position="623"/>
    </location>
</feature>
<dbReference type="InterPro" id="IPR003481">
    <property type="entry name" value="FliD_N"/>
</dbReference>
<dbReference type="Pfam" id="PF02465">
    <property type="entry name" value="FliD_N"/>
    <property type="match status" value="1"/>
</dbReference>
<dbReference type="Pfam" id="PF07195">
    <property type="entry name" value="FliD_C"/>
    <property type="match status" value="1"/>
</dbReference>
<dbReference type="RefSeq" id="WP_004431017.1">
    <property type="nucleotide sequence ID" value="NZ_AHMH02000105.1"/>
</dbReference>
<sequence length="639" mass="69956">MPAFTIPGLSSGQDTNLIVKKLVELEAKPIRRLEQQNSFNKAQSKAWSDLKTVTTDLQEKTRALISFTAPFAMKSIVSEPEGIISGDASRSASSGKRRIEIKELATSHQISGEKTDVNKQIPAGKFKIFSGDSEKEIEFSGGTIRDLASSIKISAAGLVNTGLVKVDGDNYVLTLTATSSGKDRKLKFEDSNGVLQAANLVGATEPADPSKELNFFPEANQIQVFQPEKYGIPSDFKPVFKEENGKKWIEIASVGSFQFGIPTTEFKKNTKIELTTSTEFAPEDKLELGILYKENDKEKMIFETASKENGKAILNLKNFPSGQKVHKILLANSSGKTIILDSFHIIIPGEFKGAKPSKEITEAKDAVFLVDGIEVNRPKNEGLTDVLDGVSLNLHKKTEGPVNIDIKTDSDKGIEMIKEFVAAYNTVLKFSKESTAVDKNATVQDGKEEGAEIGQSFWEGKTKTGLLSGEHTVIRLIAGMKTVASSSYPVSGENPVRMLSDIGINTGKVGSKWADIQDGFLILDEDKLRSKLAENPDSVRNLFAIDTNLDARMDTGVAVDLLEHIKPYTQYAGGLVSGKIKMLEEQVADNNKKIKEFENHLVSYEKKLKSKFLYMEQGVGKNKAVGAYLNNNLKGARNE</sequence>
<name>A0ABN0IZG9_9LEPT</name>
<evidence type="ECO:0000256" key="3">
    <source>
        <dbReference type="ARBA" id="ARBA00011255"/>
    </source>
</evidence>
<feature type="coiled-coil region" evidence="6">
    <location>
        <begin position="580"/>
        <end position="607"/>
    </location>
</feature>
<comment type="subcellular location">
    <subcellularLocation>
        <location evidence="1">Bacterial flagellum</location>
    </subcellularLocation>
    <subcellularLocation>
        <location evidence="6">Periplasm</location>
    </subcellularLocation>
    <subcellularLocation>
        <location evidence="6">Periplasmic flagellum</location>
    </subcellularLocation>
</comment>
<comment type="similarity">
    <text evidence="2 6">Belongs to the FliD family.</text>
</comment>
<keyword evidence="5 6" id="KW-0975">Bacterial flagellum</keyword>
<evidence type="ECO:0000259" key="7">
    <source>
        <dbReference type="Pfam" id="PF02465"/>
    </source>
</evidence>
<dbReference type="PANTHER" id="PTHR30288:SF0">
    <property type="entry name" value="FLAGELLAR HOOK-ASSOCIATED PROTEIN 2"/>
    <property type="match status" value="1"/>
</dbReference>
<keyword evidence="10" id="KW-1185">Reference proteome</keyword>
<organism evidence="9 10">
    <name type="scientific">Leptospira noguchii str. 2007001578</name>
    <dbReference type="NCBI Taxonomy" id="1049974"/>
    <lineage>
        <taxon>Bacteria</taxon>
        <taxon>Pseudomonadati</taxon>
        <taxon>Spirochaetota</taxon>
        <taxon>Spirochaetia</taxon>
        <taxon>Leptospirales</taxon>
        <taxon>Leptospiraceae</taxon>
        <taxon>Leptospira</taxon>
    </lineage>
</organism>
<evidence type="ECO:0000259" key="8">
    <source>
        <dbReference type="Pfam" id="PF07195"/>
    </source>
</evidence>
<proteinExistence type="inferred from homology"/>
<dbReference type="InterPro" id="IPR010809">
    <property type="entry name" value="FliD_C"/>
</dbReference>
<evidence type="ECO:0000256" key="5">
    <source>
        <dbReference type="ARBA" id="ARBA00023143"/>
    </source>
</evidence>
<keyword evidence="6" id="KW-0574">Periplasm</keyword>
<protein>
    <recommendedName>
        <fullName evidence="6">Flagellar hook-associated protein 2</fullName>
        <shortName evidence="6">HAP2</shortName>
    </recommendedName>
    <alternativeName>
        <fullName evidence="6">Flagellar cap protein</fullName>
    </alternativeName>
</protein>
<comment type="function">
    <text evidence="6">Required for morphogenesis and for the elongation of the flagellar filament by facilitating polymerization of the flagellin monomers at the tip of growing filament. Forms a capping structure, which prevents flagellin subunits (transported through the central channel of the flagellum) from leaking out without polymerization at the distal end.</text>
</comment>